<dbReference type="AlphaFoldDB" id="A0A1J6XH32"/>
<organism evidence="1 2">
    <name type="scientific">Enterococcus faecalis</name>
    <name type="common">Streptococcus faecalis</name>
    <dbReference type="NCBI Taxonomy" id="1351"/>
    <lineage>
        <taxon>Bacteria</taxon>
        <taxon>Bacillati</taxon>
        <taxon>Bacillota</taxon>
        <taxon>Bacilli</taxon>
        <taxon>Lactobacillales</taxon>
        <taxon>Enterococcaceae</taxon>
        <taxon>Enterococcus</taxon>
    </lineage>
</organism>
<gene>
    <name evidence="1" type="ORF">EY666_14130</name>
</gene>
<comment type="caution">
    <text evidence="1">The sequence shown here is derived from an EMBL/GenBank/DDBJ whole genome shotgun (WGS) entry which is preliminary data.</text>
</comment>
<name>A0A1J6XH32_ENTFL</name>
<protein>
    <submittedName>
        <fullName evidence="1">Uncharacterized protein</fullName>
    </submittedName>
</protein>
<dbReference type="EMBL" id="SIYF01000389">
    <property type="protein sequence ID" value="TKK75702.1"/>
    <property type="molecule type" value="Genomic_DNA"/>
</dbReference>
<accession>A0A1J6XH32</accession>
<proteinExistence type="predicted"/>
<dbReference type="Proteomes" id="UP000305511">
    <property type="component" value="Unassembled WGS sequence"/>
</dbReference>
<evidence type="ECO:0000313" key="1">
    <source>
        <dbReference type="EMBL" id="TKK75702.1"/>
    </source>
</evidence>
<reference evidence="1 2" key="1">
    <citation type="submission" date="2019-02" db="EMBL/GenBank/DDBJ databases">
        <title>Bacteria dissemination in different level of health care in South Africa: the effectiveness of infections prevention and control.</title>
        <authorList>
            <person name="Shobo C."/>
            <person name="Amoako D.G."/>
            <person name="Allam M."/>
            <person name="Ismail A."/>
            <person name="Bester L.A."/>
            <person name="Essack S.Y."/>
        </authorList>
    </citation>
    <scope>NUCLEOTIDE SEQUENCE [LARGE SCALE GENOMIC DNA]</scope>
    <source>
        <strain evidence="1 2">2SIL2</strain>
    </source>
</reference>
<sequence length="68" mass="7948">MVARKTYNQWGIEITTWNKTNVVAYVDCDCGQLARRELGKYNHFKCSNCKKEYKLSKGIFVEISPEKI</sequence>
<dbReference type="RefSeq" id="WP_002367786.1">
    <property type="nucleotide sequence ID" value="NZ_AP027137.1"/>
</dbReference>
<evidence type="ECO:0000313" key="2">
    <source>
        <dbReference type="Proteomes" id="UP000305511"/>
    </source>
</evidence>